<dbReference type="EMBL" id="JBFOLJ010000008">
    <property type="protein sequence ID" value="KAL2514468.1"/>
    <property type="molecule type" value="Genomic_DNA"/>
</dbReference>
<evidence type="ECO:0000259" key="1">
    <source>
        <dbReference type="Pfam" id="PF02298"/>
    </source>
</evidence>
<feature type="domain" description="Phytocyanin" evidence="1">
    <location>
        <begin position="17"/>
        <end position="63"/>
    </location>
</feature>
<dbReference type="Pfam" id="PF02298">
    <property type="entry name" value="Cu_bind_like"/>
    <property type="match status" value="1"/>
</dbReference>
<evidence type="ECO:0000313" key="2">
    <source>
        <dbReference type="EMBL" id="KAL2514468.1"/>
    </source>
</evidence>
<dbReference type="AlphaFoldDB" id="A0ABD1TNZ9"/>
<name>A0ABD1TNZ9_9LAMI</name>
<organism evidence="2 3">
    <name type="scientific">Forsythia ovata</name>
    <dbReference type="NCBI Taxonomy" id="205694"/>
    <lineage>
        <taxon>Eukaryota</taxon>
        <taxon>Viridiplantae</taxon>
        <taxon>Streptophyta</taxon>
        <taxon>Embryophyta</taxon>
        <taxon>Tracheophyta</taxon>
        <taxon>Spermatophyta</taxon>
        <taxon>Magnoliopsida</taxon>
        <taxon>eudicotyledons</taxon>
        <taxon>Gunneridae</taxon>
        <taxon>Pentapetalae</taxon>
        <taxon>asterids</taxon>
        <taxon>lamiids</taxon>
        <taxon>Lamiales</taxon>
        <taxon>Oleaceae</taxon>
        <taxon>Forsythieae</taxon>
        <taxon>Forsythia</taxon>
    </lineage>
</organism>
<accession>A0ABD1TNZ9</accession>
<sequence>MAGLLRIKGYVRRLFLDEVSENDYGTCTTGNCNTTDSSGATSITPKTTGKHKFMYSVPGHCTTAIKFAVTFRKYFFSTINHYHFPRQHLITTPWQIDTCIGYHQESKEQMH</sequence>
<dbReference type="SUPFAM" id="SSF49503">
    <property type="entry name" value="Cupredoxins"/>
    <property type="match status" value="1"/>
</dbReference>
<dbReference type="Proteomes" id="UP001604277">
    <property type="component" value="Unassembled WGS sequence"/>
</dbReference>
<dbReference type="InterPro" id="IPR008972">
    <property type="entry name" value="Cupredoxin"/>
</dbReference>
<proteinExistence type="predicted"/>
<dbReference type="Gene3D" id="2.60.40.420">
    <property type="entry name" value="Cupredoxins - blue copper proteins"/>
    <property type="match status" value="1"/>
</dbReference>
<evidence type="ECO:0000313" key="3">
    <source>
        <dbReference type="Proteomes" id="UP001604277"/>
    </source>
</evidence>
<dbReference type="InterPro" id="IPR003245">
    <property type="entry name" value="Phytocyanin_dom"/>
</dbReference>
<protein>
    <submittedName>
        <fullName evidence="2">Blue copper protein</fullName>
    </submittedName>
</protein>
<comment type="caution">
    <text evidence="2">The sequence shown here is derived from an EMBL/GenBank/DDBJ whole genome shotgun (WGS) entry which is preliminary data.</text>
</comment>
<reference evidence="3" key="1">
    <citation type="submission" date="2024-07" db="EMBL/GenBank/DDBJ databases">
        <title>Two chromosome-level genome assemblies of Korean endemic species Abeliophyllum distichum and Forsythia ovata (Oleaceae).</title>
        <authorList>
            <person name="Jang H."/>
        </authorList>
    </citation>
    <scope>NUCLEOTIDE SEQUENCE [LARGE SCALE GENOMIC DNA]</scope>
</reference>
<gene>
    <name evidence="2" type="ORF">Fot_28439</name>
</gene>
<keyword evidence="3" id="KW-1185">Reference proteome</keyword>